<organism evidence="2 3">
    <name type="scientific">Mycolicibacterium rhodesiae (strain NBB3)</name>
    <name type="common">Mycobacterium rhodesiae</name>
    <dbReference type="NCBI Taxonomy" id="710685"/>
    <lineage>
        <taxon>Bacteria</taxon>
        <taxon>Bacillati</taxon>
        <taxon>Actinomycetota</taxon>
        <taxon>Actinomycetes</taxon>
        <taxon>Mycobacteriales</taxon>
        <taxon>Mycobacteriaceae</taxon>
        <taxon>Mycolicibacterium</taxon>
    </lineage>
</organism>
<accession>G8RNB4</accession>
<dbReference type="PANTHER" id="PTHR38074:SF1">
    <property type="entry name" value="ALTERED INHERITANCE OF MITOCHONDRIA PROTEIN 24, MITOCHONDRIAL"/>
    <property type="match status" value="1"/>
</dbReference>
<keyword evidence="3" id="KW-1185">Reference proteome</keyword>
<evidence type="ECO:0000256" key="1">
    <source>
        <dbReference type="SAM" id="MobiDB-lite"/>
    </source>
</evidence>
<feature type="compositionally biased region" description="Polar residues" evidence="1">
    <location>
        <begin position="1"/>
        <end position="10"/>
    </location>
</feature>
<reference evidence="2 3" key="1">
    <citation type="submission" date="2011-12" db="EMBL/GenBank/DDBJ databases">
        <title>Complete sequence of Mycobacterium rhodesiae NBB3.</title>
        <authorList>
            <consortium name="US DOE Joint Genome Institute"/>
            <person name="Lucas S."/>
            <person name="Han J."/>
            <person name="Lapidus A."/>
            <person name="Cheng J.-F."/>
            <person name="Goodwin L."/>
            <person name="Pitluck S."/>
            <person name="Peters L."/>
            <person name="Mikhailova N."/>
            <person name="Gu W."/>
            <person name="Detter J.C."/>
            <person name="Han C."/>
            <person name="Tapia R."/>
            <person name="Land M."/>
            <person name="Hauser L."/>
            <person name="Kyrpides N."/>
            <person name="Ivanova N."/>
            <person name="Pagani I."/>
            <person name="Mattes T."/>
            <person name="Holmes A."/>
            <person name="Rutledge P."/>
            <person name="Paulsen I."/>
            <person name="Coleman N."/>
            <person name="Woyke T."/>
        </authorList>
    </citation>
    <scope>NUCLEOTIDE SEQUENCE [LARGE SCALE GENOMIC DNA]</scope>
    <source>
        <strain evidence="2 3">NBB3</strain>
    </source>
</reference>
<sequence length="252" mass="26228">MRSDLFSPQNAEARMQQPGMKLQNSKMLKVGLNGEMMVRQGAMVAYQGNIQFQGQGAGGIGKFVKQQLTGEGVPLMRCSGTGDLFLADLASDIHLLDLEGPHDGLTINGKNVLAFEPTLSFDIRRVQGAGMLSNAGLFNCVFSGQGRIAITTKGTPVVLSVDQPTYADPQAAVCWSSSLQTGFHSAEQFGLGTLMGRTTGEAFTMSFSGQGFVVVQPSEEVPGGFVGGTGGGQQAGQSGASVAGVLGNFLGR</sequence>
<dbReference type="KEGG" id="mrh:MycrhN_0608"/>
<protein>
    <recommendedName>
        <fullName evidence="4">AIM24 family protein</fullName>
    </recommendedName>
</protein>
<dbReference type="Pfam" id="PF01987">
    <property type="entry name" value="AIM24"/>
    <property type="match status" value="1"/>
</dbReference>
<dbReference type="Gene3D" id="3.60.160.10">
    <property type="entry name" value="Mitochondrial biogenesis AIM24"/>
    <property type="match status" value="1"/>
</dbReference>
<dbReference type="HOGENOM" id="CLU_057502_2_1_11"/>
<evidence type="ECO:0000313" key="3">
    <source>
        <dbReference type="Proteomes" id="UP000005442"/>
    </source>
</evidence>
<dbReference type="PATRIC" id="fig|710685.3.peg.612"/>
<dbReference type="InterPro" id="IPR036983">
    <property type="entry name" value="AIM24_sf"/>
</dbReference>
<dbReference type="AlphaFoldDB" id="G8RNB4"/>
<evidence type="ECO:0008006" key="4">
    <source>
        <dbReference type="Google" id="ProtNLM"/>
    </source>
</evidence>
<proteinExistence type="predicted"/>
<dbReference type="InterPro" id="IPR002838">
    <property type="entry name" value="AIM24"/>
</dbReference>
<dbReference type="EMBL" id="CP003169">
    <property type="protein sequence ID" value="AEV71246.1"/>
    <property type="molecule type" value="Genomic_DNA"/>
</dbReference>
<gene>
    <name evidence="2" type="ordered locus">MycrhN_0608</name>
</gene>
<dbReference type="PANTHER" id="PTHR38074">
    <property type="entry name" value="ALTERED INHERITANCE OF MITOCHONDRIA PROTEIN 24, MITOCHONDRIAL"/>
    <property type="match status" value="1"/>
</dbReference>
<evidence type="ECO:0000313" key="2">
    <source>
        <dbReference type="EMBL" id="AEV71246.1"/>
    </source>
</evidence>
<dbReference type="OrthoDB" id="6048299at2"/>
<dbReference type="SUPFAM" id="SSF51219">
    <property type="entry name" value="TRAP-like"/>
    <property type="match status" value="1"/>
</dbReference>
<dbReference type="InterPro" id="IPR016031">
    <property type="entry name" value="Trp_RNA-bd_attenuator-like_dom"/>
</dbReference>
<feature type="region of interest" description="Disordered" evidence="1">
    <location>
        <begin position="1"/>
        <end position="20"/>
    </location>
</feature>
<dbReference type="eggNOG" id="COG2013">
    <property type="taxonomic scope" value="Bacteria"/>
</dbReference>
<name>G8RNB4_MYCRN</name>
<dbReference type="Proteomes" id="UP000005442">
    <property type="component" value="Chromosome"/>
</dbReference>